<dbReference type="GeneID" id="105028535"/>
<dbReference type="SMART" id="SM00184">
    <property type="entry name" value="RING"/>
    <property type="match status" value="1"/>
</dbReference>
<keyword evidence="3" id="KW-0862">Zinc</keyword>
<reference evidence="7" key="3">
    <citation type="submission" date="2025-09" db="UniProtKB">
        <authorList>
            <consortium name="Ensembl"/>
        </authorList>
    </citation>
    <scope>IDENTIFICATION</scope>
</reference>
<evidence type="ECO:0000313" key="8">
    <source>
        <dbReference type="Proteomes" id="UP000265140"/>
    </source>
</evidence>
<dbReference type="PANTHER" id="PTHR25465">
    <property type="entry name" value="B-BOX DOMAIN CONTAINING"/>
    <property type="match status" value="1"/>
</dbReference>
<dbReference type="InterPro" id="IPR013083">
    <property type="entry name" value="Znf_RING/FYVE/PHD"/>
</dbReference>
<dbReference type="InterPro" id="IPR017907">
    <property type="entry name" value="Znf_RING_CS"/>
</dbReference>
<dbReference type="InterPro" id="IPR001841">
    <property type="entry name" value="Znf_RING"/>
</dbReference>
<dbReference type="Pfam" id="PF00097">
    <property type="entry name" value="zf-C3HC4"/>
    <property type="match status" value="1"/>
</dbReference>
<evidence type="ECO:0000256" key="2">
    <source>
        <dbReference type="ARBA" id="ARBA00022771"/>
    </source>
</evidence>
<evidence type="ECO:0000259" key="6">
    <source>
        <dbReference type="PROSITE" id="PS50089"/>
    </source>
</evidence>
<dbReference type="PROSITE" id="PS00518">
    <property type="entry name" value="ZF_RING_1"/>
    <property type="match status" value="1"/>
</dbReference>
<evidence type="ECO:0000256" key="4">
    <source>
        <dbReference type="PROSITE-ProRule" id="PRU00175"/>
    </source>
</evidence>
<keyword evidence="5" id="KW-0472">Membrane</keyword>
<keyword evidence="5" id="KW-1133">Transmembrane helix</keyword>
<keyword evidence="8" id="KW-1185">Reference proteome</keyword>
<dbReference type="InterPro" id="IPR051051">
    <property type="entry name" value="E3_ubiq-ligase_TRIM/RNF"/>
</dbReference>
<evidence type="ECO:0000256" key="1">
    <source>
        <dbReference type="ARBA" id="ARBA00022723"/>
    </source>
</evidence>
<dbReference type="InterPro" id="IPR018957">
    <property type="entry name" value="Znf_C3HC4_RING-type"/>
</dbReference>
<accession>A0AAY5KS82</accession>
<feature type="transmembrane region" description="Helical" evidence="5">
    <location>
        <begin position="138"/>
        <end position="161"/>
    </location>
</feature>
<keyword evidence="5" id="KW-0812">Transmembrane</keyword>
<proteinExistence type="predicted"/>
<dbReference type="Ensembl" id="ENSELUT00000104637.1">
    <property type="protein sequence ID" value="ENSELUP00000089362.1"/>
    <property type="gene ID" value="ENSELUG00000037519.1"/>
</dbReference>
<reference evidence="7 8" key="1">
    <citation type="submission" date="2020-02" db="EMBL/GenBank/DDBJ databases">
        <title>Esox lucius (northern pike) genome, fEsoLuc1, primary haplotype.</title>
        <authorList>
            <person name="Myers G."/>
            <person name="Karagic N."/>
            <person name="Meyer A."/>
            <person name="Pippel M."/>
            <person name="Reichard M."/>
            <person name="Winkler S."/>
            <person name="Tracey A."/>
            <person name="Sims Y."/>
            <person name="Howe K."/>
            <person name="Rhie A."/>
            <person name="Formenti G."/>
            <person name="Durbin R."/>
            <person name="Fedrigo O."/>
            <person name="Jarvis E.D."/>
        </authorList>
    </citation>
    <scope>NUCLEOTIDE SEQUENCE [LARGE SCALE GENOMIC DNA]</scope>
</reference>
<organism evidence="7 8">
    <name type="scientific">Esox lucius</name>
    <name type="common">Northern pike</name>
    <dbReference type="NCBI Taxonomy" id="8010"/>
    <lineage>
        <taxon>Eukaryota</taxon>
        <taxon>Metazoa</taxon>
        <taxon>Chordata</taxon>
        <taxon>Craniata</taxon>
        <taxon>Vertebrata</taxon>
        <taxon>Euteleostomi</taxon>
        <taxon>Actinopterygii</taxon>
        <taxon>Neopterygii</taxon>
        <taxon>Teleostei</taxon>
        <taxon>Protacanthopterygii</taxon>
        <taxon>Esociformes</taxon>
        <taxon>Esocidae</taxon>
        <taxon>Esox</taxon>
    </lineage>
</organism>
<dbReference type="GeneTree" id="ENSGT00940000174975"/>
<dbReference type="PROSITE" id="PS50089">
    <property type="entry name" value="ZF_RING_2"/>
    <property type="match status" value="1"/>
</dbReference>
<dbReference type="PANTHER" id="PTHR25465:SF31">
    <property type="entry name" value="RING-TYPE DOMAIN-CONTAINING PROTEIN"/>
    <property type="match status" value="1"/>
</dbReference>
<evidence type="ECO:0000256" key="5">
    <source>
        <dbReference type="SAM" id="Phobius"/>
    </source>
</evidence>
<dbReference type="SUPFAM" id="SSF57850">
    <property type="entry name" value="RING/U-box"/>
    <property type="match status" value="1"/>
</dbReference>
<reference evidence="7" key="2">
    <citation type="submission" date="2025-08" db="UniProtKB">
        <authorList>
            <consortium name="Ensembl"/>
        </authorList>
    </citation>
    <scope>IDENTIFICATION</scope>
</reference>
<evidence type="ECO:0000256" key="3">
    <source>
        <dbReference type="ARBA" id="ARBA00022833"/>
    </source>
</evidence>
<dbReference type="AlphaFoldDB" id="A0AAY5KS82"/>
<feature type="transmembrane region" description="Helical" evidence="5">
    <location>
        <begin position="199"/>
        <end position="221"/>
    </location>
</feature>
<keyword evidence="1" id="KW-0479">Metal-binding</keyword>
<name>A0AAY5KS82_ESOLU</name>
<dbReference type="KEGG" id="els:105028535"/>
<evidence type="ECO:0000313" key="7">
    <source>
        <dbReference type="Ensembl" id="ENSELUP00000089362.1"/>
    </source>
</evidence>
<keyword evidence="2 4" id="KW-0863">Zinc-finger</keyword>
<protein>
    <recommendedName>
        <fullName evidence="6">RING-type domain-containing protein</fullName>
    </recommendedName>
</protein>
<feature type="transmembrane region" description="Helical" evidence="5">
    <location>
        <begin position="173"/>
        <end position="193"/>
    </location>
</feature>
<dbReference type="Gene3D" id="3.30.40.10">
    <property type="entry name" value="Zinc/RING finger domain, C3HC4 (zinc finger)"/>
    <property type="match status" value="1"/>
</dbReference>
<feature type="transmembrane region" description="Helical" evidence="5">
    <location>
        <begin position="98"/>
        <end position="118"/>
    </location>
</feature>
<feature type="domain" description="RING-type" evidence="6">
    <location>
        <begin position="10"/>
        <end position="49"/>
    </location>
</feature>
<dbReference type="GO" id="GO:0008270">
    <property type="term" value="F:zinc ion binding"/>
    <property type="evidence" value="ECO:0007669"/>
    <property type="project" value="UniProtKB-KW"/>
</dbReference>
<dbReference type="RefSeq" id="XP_010899634.2">
    <property type="nucleotide sequence ID" value="XM_010901332.3"/>
</dbReference>
<dbReference type="Proteomes" id="UP000265140">
    <property type="component" value="Chromosome 4"/>
</dbReference>
<sequence length="224" mass="25185">MDGVLPDLTCSICLELLNDPHQFPCGHSYCFSCINSMRNHNNYSCPECRREFTNGGDIVRNYRLASIANTFREHKPKAGDSVVKGSERSSTGVSWPQLLFILTTVTVLLKVYTLWGTAEEEDGTTIKIHPDKQPNQQGGFSLVAVAWSLVYLLSLLLQVLWLPLWGIWLSVSLLLSLVVWCVEFIMSCILLVIDVFFKAIYATVNIVLYACGTFYILNLVANIR</sequence>